<dbReference type="PROSITE" id="PS00101">
    <property type="entry name" value="HEXAPEP_TRANSFERASES"/>
    <property type="match status" value="1"/>
</dbReference>
<keyword evidence="7" id="KW-1185">Reference proteome</keyword>
<dbReference type="PANTHER" id="PTHR23416">
    <property type="entry name" value="SIALIC ACID SYNTHASE-RELATED"/>
    <property type="match status" value="1"/>
</dbReference>
<protein>
    <submittedName>
        <fullName evidence="5">Acyltransferase</fullName>
    </submittedName>
</protein>
<keyword evidence="3" id="KW-0677">Repeat</keyword>
<evidence type="ECO:0000256" key="3">
    <source>
        <dbReference type="ARBA" id="ARBA00022737"/>
    </source>
</evidence>
<keyword evidence="2 5" id="KW-0808">Transferase</keyword>
<dbReference type="InterPro" id="IPR011004">
    <property type="entry name" value="Trimer_LpxA-like_sf"/>
</dbReference>
<dbReference type="CDD" id="cd04647">
    <property type="entry name" value="LbH_MAT_like"/>
    <property type="match status" value="1"/>
</dbReference>
<dbReference type="AlphaFoldDB" id="A0A2K4AK06"/>
<comment type="similarity">
    <text evidence="1">Belongs to the transferase hexapeptide repeat family.</text>
</comment>
<evidence type="ECO:0000313" key="5">
    <source>
        <dbReference type="EMBL" id="PNZ50421.1"/>
    </source>
</evidence>
<dbReference type="Proteomes" id="UP000596960">
    <property type="component" value="Unassembled WGS sequence"/>
</dbReference>
<evidence type="ECO:0000313" key="4">
    <source>
        <dbReference type="EMBL" id="MBE2129201.1"/>
    </source>
</evidence>
<evidence type="ECO:0000256" key="1">
    <source>
        <dbReference type="ARBA" id="ARBA00007274"/>
    </source>
</evidence>
<evidence type="ECO:0000313" key="6">
    <source>
        <dbReference type="Proteomes" id="UP000236395"/>
    </source>
</evidence>
<proteinExistence type="inferred from homology"/>
<evidence type="ECO:0000256" key="2">
    <source>
        <dbReference type="ARBA" id="ARBA00022679"/>
    </source>
</evidence>
<comment type="caution">
    <text evidence="5">The sequence shown here is derived from an EMBL/GenBank/DDBJ whole genome shotgun (WGS) entry which is preliminary data.</text>
</comment>
<dbReference type="PANTHER" id="PTHR23416:SF23">
    <property type="entry name" value="ACETYLTRANSFERASE C18B11.09C-RELATED"/>
    <property type="match status" value="1"/>
</dbReference>
<reference evidence="5 6" key="1">
    <citation type="submission" date="2017-08" db="EMBL/GenBank/DDBJ databases">
        <title>Draft genome sequences of 64 type strains of genus Staph aureus.</title>
        <authorList>
            <person name="Cole K."/>
            <person name="Golubchik T."/>
            <person name="Russell J."/>
            <person name="Foster D."/>
            <person name="Llewelyn M."/>
            <person name="Wilson D."/>
            <person name="Crook D."/>
            <person name="Paul J."/>
        </authorList>
    </citation>
    <scope>NUCLEOTIDE SEQUENCE [LARGE SCALE GENOMIC DNA]</scope>
    <source>
        <strain evidence="5 6">DSM 28300</strain>
    </source>
</reference>
<name>A0A2K4AK06_9STAP</name>
<dbReference type="Gene3D" id="2.160.10.10">
    <property type="entry name" value="Hexapeptide repeat proteins"/>
    <property type="match status" value="1"/>
</dbReference>
<dbReference type="InterPro" id="IPR018357">
    <property type="entry name" value="Hexapep_transf_CS"/>
</dbReference>
<sequence length="159" mass="17947">MRKFLSKTYHHVNPLWHVYRLVKFPKVLKNTIIIEIAKFIPSMSLKRYVYQCFLNINIGKQTSIAYKVMMDIFYPELITIGSNSVIGYNVTILTHEALVEEFRYGPVCIGSNTLIGANSTILPGVKIGNNVKIAAGTVISKDVPDNVFAYGNPMYIKND</sequence>
<organism evidence="5 6">
    <name type="scientific">Staphylococcus schweitzeri</name>
    <dbReference type="NCBI Taxonomy" id="1654388"/>
    <lineage>
        <taxon>Bacteria</taxon>
        <taxon>Bacillati</taxon>
        <taxon>Bacillota</taxon>
        <taxon>Bacilli</taxon>
        <taxon>Bacillales</taxon>
        <taxon>Staphylococcaceae</taxon>
        <taxon>Staphylococcus</taxon>
    </lineage>
</organism>
<dbReference type="EMBL" id="PPQS01000016">
    <property type="protein sequence ID" value="PNZ50421.1"/>
    <property type="molecule type" value="Genomic_DNA"/>
</dbReference>
<gene>
    <name evidence="5" type="ORF">CD116_03955</name>
    <name evidence="4" type="ORF">ILQ21_09085</name>
</gene>
<reference evidence="4 7" key="2">
    <citation type="submission" date="2020-10" db="EMBL/GenBank/DDBJ databases">
        <title>Phenotypic and genomic profiling of Staphylococcus argenteus in Canada and the United States and recommendations for clinical result reporting.</title>
        <authorList>
            <person name="Eshaghi A."/>
            <person name="Bommersbach C."/>
            <person name="Zitterman S."/>
            <person name="Burnham C.-A.D."/>
            <person name="Patel R."/>
            <person name="Schuetz A.N."/>
            <person name="Patel S.N."/>
            <person name="Kus J.V."/>
        </authorList>
    </citation>
    <scope>NUCLEOTIDE SEQUENCE [LARGE SCALE GENOMIC DNA]</scope>
    <source>
        <strain evidence="4 7">DSM 28300</strain>
    </source>
</reference>
<dbReference type="Pfam" id="PF00132">
    <property type="entry name" value="Hexapep"/>
    <property type="match status" value="1"/>
</dbReference>
<dbReference type="InterPro" id="IPR051159">
    <property type="entry name" value="Hexapeptide_acetyltransf"/>
</dbReference>
<accession>A0A2K4AK06</accession>
<dbReference type="SUPFAM" id="SSF51161">
    <property type="entry name" value="Trimeric LpxA-like enzymes"/>
    <property type="match status" value="1"/>
</dbReference>
<dbReference type="GO" id="GO:0008374">
    <property type="term" value="F:O-acyltransferase activity"/>
    <property type="evidence" value="ECO:0007669"/>
    <property type="project" value="TreeGrafter"/>
</dbReference>
<evidence type="ECO:0000313" key="7">
    <source>
        <dbReference type="Proteomes" id="UP000596960"/>
    </source>
</evidence>
<keyword evidence="5" id="KW-0012">Acyltransferase</keyword>
<dbReference type="InterPro" id="IPR001451">
    <property type="entry name" value="Hexapep"/>
</dbReference>
<dbReference type="EMBL" id="JADAMT010000012">
    <property type="protein sequence ID" value="MBE2129201.1"/>
    <property type="molecule type" value="Genomic_DNA"/>
</dbReference>
<dbReference type="Proteomes" id="UP000236395">
    <property type="component" value="Unassembled WGS sequence"/>
</dbReference>